<evidence type="ECO:0000256" key="2">
    <source>
        <dbReference type="ARBA" id="ARBA00009792"/>
    </source>
</evidence>
<evidence type="ECO:0000259" key="9">
    <source>
        <dbReference type="SMART" id="SM00872"/>
    </source>
</evidence>
<dbReference type="GO" id="GO:0046872">
    <property type="term" value="F:metal ion binding"/>
    <property type="evidence" value="ECO:0007669"/>
    <property type="project" value="UniProtKB-KW"/>
</dbReference>
<comment type="function">
    <text evidence="7">Degrades free oligosaccharides in the vacuole.</text>
</comment>
<evidence type="ECO:0000256" key="3">
    <source>
        <dbReference type="ARBA" id="ARBA00012752"/>
    </source>
</evidence>
<dbReference type="PANTHER" id="PTHR46017">
    <property type="entry name" value="ALPHA-MANNOSIDASE 2C1"/>
    <property type="match status" value="1"/>
</dbReference>
<keyword evidence="5 10" id="KW-0378">Hydrolase</keyword>
<evidence type="ECO:0000256" key="6">
    <source>
        <dbReference type="ARBA" id="ARBA00023295"/>
    </source>
</evidence>
<comment type="catalytic activity">
    <reaction evidence="1">
        <text>Hydrolysis of terminal, non-reducing alpha-D-mannose residues in alpha-D-mannosides.</text>
        <dbReference type="EC" id="3.2.1.24"/>
    </reaction>
</comment>
<evidence type="ECO:0000256" key="5">
    <source>
        <dbReference type="ARBA" id="ARBA00022801"/>
    </source>
</evidence>
<dbReference type="SUPFAM" id="SSF88713">
    <property type="entry name" value="Glycoside hydrolase/deacetylase"/>
    <property type="match status" value="1"/>
</dbReference>
<reference evidence="10" key="1">
    <citation type="journal article" date="2020" name="Fungal Divers.">
        <title>Resolving the Mortierellaceae phylogeny through synthesis of multi-gene phylogenetics and phylogenomics.</title>
        <authorList>
            <person name="Vandepol N."/>
            <person name="Liber J."/>
            <person name="Desiro A."/>
            <person name="Na H."/>
            <person name="Kennedy M."/>
            <person name="Barry K."/>
            <person name="Grigoriev I.V."/>
            <person name="Miller A.N."/>
            <person name="O'Donnell K."/>
            <person name="Stajich J.E."/>
            <person name="Bonito G."/>
        </authorList>
    </citation>
    <scope>NUCLEOTIDE SEQUENCE</scope>
    <source>
        <strain evidence="10">BC1065</strain>
    </source>
</reference>
<dbReference type="Pfam" id="PF09261">
    <property type="entry name" value="Alpha-mann_mid"/>
    <property type="match status" value="1"/>
</dbReference>
<dbReference type="Pfam" id="PF17677">
    <property type="entry name" value="Glyco_hydro38C2"/>
    <property type="match status" value="1"/>
</dbReference>
<dbReference type="InterPro" id="IPR027291">
    <property type="entry name" value="Glyco_hydro_38_N_sf"/>
</dbReference>
<dbReference type="Gene3D" id="2.70.98.30">
    <property type="entry name" value="Golgi alpha-mannosidase II, domain 4"/>
    <property type="match status" value="1"/>
</dbReference>
<dbReference type="Gene3D" id="1.20.1270.50">
    <property type="entry name" value="Glycoside hydrolase family 38, central domain"/>
    <property type="match status" value="1"/>
</dbReference>
<comment type="similarity">
    <text evidence="2">Belongs to the glycosyl hydrolase 38 family.</text>
</comment>
<dbReference type="InterPro" id="IPR028995">
    <property type="entry name" value="Glyco_hydro_57/38_cen_sf"/>
</dbReference>
<dbReference type="InterPro" id="IPR011330">
    <property type="entry name" value="Glyco_hydro/deAcase_b/a-brl"/>
</dbReference>
<keyword evidence="11" id="KW-1185">Reference proteome</keyword>
<sequence length="1058" mass="119901">MATLSAQPRFLSSITLDRAAKFISLEAFKDVNLTAYLYSHRSKEAITDLSVYSVPELKRIPFKDAIASKAYTPTKVGESFGPTWSTHWFKLSIDVPKEWAGQPVELLWDSNSEAMVWSTNGIPLQGLTGGGGDTRRVEYVLTKGAKGGERIHLLIEMACNGLFGAGMNTPIDPTDENRYFQLSTVEIAVPNKDAWHLYFDVQVILGMAKELAPDNPRGQEALYVCNQIVDHFSRDNVRGSLEKCLQIAKAFLSKKVSPSSHFVAAVGNCHIDTCWLWPYAETRRKTARSWATQLRLMEEYPDYVFVCSGAQQIEWLSQDYPELLKQIQVVAKKGQFQPLGGTWVEMDCNIPSGEALCRQFLYGQRYFKETFGAYCNIFWLPDTFGYSAQIPQIMTLSGCKYFFTQKLSWNNINKFPNTTFTWVGLDGTKVLTHMAPAESYNALAEVSDLTKSLKNHRDLAFSNSSLLPYGNGDGGGGPRRDMIERLRRMKDMDGIPRCKMTGAEEFYDGVAKNATGLQEWKGELYFEFHRGTYTSHASIKRYNRKLEIMLREIEIVATTCQTVGRDYVYPKADLDEMWKNVLLNQHHDGLPGSSIEIANNDINAIYKGVETKGMELLKNALSCLHPNENGAHHLQGYYAFNSLGWPRSEIVEVPRTEWFGCSQYSSDGNVGYVHVHHENAFGLQRVSESAELLQRVHGHAQNDDLILENERVKATFNQQGYLISFYDKHEGRELVPQGLPGNVLVLFEDIPLYWDAWDVEIYHLNTRRGIRSSRASLGQVGPLRASIMVEHDISTTSTARQEITLDSVSARLDFSLSVDWNENRMALKVEFPWDIRSDFVTYDTQFGVIQRTTTFNTSVDFAKFEVCGHKFADLSEHGYGVALLNDCKYGYSCHGNIMRLTLLRAPKAPDLHCDIGHHEMKFAAYPHKGTFHESQVVQEAFQFNVPLTVRLVGTSLFSVWGAKNVILDTIKKAEDSQDIIVRLHEAYGGRAVFQLWSTLEIENVRRCDILERDGEHIEFDTRGRVTERIVLNAFEIITLKVAIKRRATNDPADQWVVL</sequence>
<gene>
    <name evidence="10" type="primary">AMS1</name>
    <name evidence="10" type="ORF">DFQ27_003583</name>
</gene>
<dbReference type="InterPro" id="IPR037094">
    <property type="entry name" value="Glyco_hydro_38_cen_sf"/>
</dbReference>
<dbReference type="FunFam" id="2.70.98.30:FF:000001">
    <property type="entry name" value="alpha-mannosidase 2C1 isoform X2"/>
    <property type="match status" value="1"/>
</dbReference>
<dbReference type="Gene3D" id="3.20.110.10">
    <property type="entry name" value="Glycoside hydrolase 38, N terminal domain"/>
    <property type="match status" value="1"/>
</dbReference>
<dbReference type="InterPro" id="IPR000602">
    <property type="entry name" value="Glyco_hydro_38_N"/>
</dbReference>
<dbReference type="SUPFAM" id="SSF74650">
    <property type="entry name" value="Galactose mutarotase-like"/>
    <property type="match status" value="1"/>
</dbReference>
<comment type="caution">
    <text evidence="10">The sequence shown here is derived from an EMBL/GenBank/DDBJ whole genome shotgun (WGS) entry which is preliminary data.</text>
</comment>
<dbReference type="GO" id="GO:0000329">
    <property type="term" value="C:fungal-type vacuole membrane"/>
    <property type="evidence" value="ECO:0007669"/>
    <property type="project" value="TreeGrafter"/>
</dbReference>
<keyword evidence="4" id="KW-0479">Metal-binding</keyword>
<evidence type="ECO:0000256" key="4">
    <source>
        <dbReference type="ARBA" id="ARBA00022723"/>
    </source>
</evidence>
<dbReference type="Pfam" id="PF22907">
    <property type="entry name" value="Ams1-like_1st"/>
    <property type="match status" value="1"/>
</dbReference>
<keyword evidence="6" id="KW-0326">Glycosidase</keyword>
<dbReference type="SUPFAM" id="SSF88688">
    <property type="entry name" value="Families 57/38 glycoside transferase middle domain"/>
    <property type="match status" value="1"/>
</dbReference>
<dbReference type="GO" id="GO:0006013">
    <property type="term" value="P:mannose metabolic process"/>
    <property type="evidence" value="ECO:0007669"/>
    <property type="project" value="InterPro"/>
</dbReference>
<evidence type="ECO:0000256" key="1">
    <source>
        <dbReference type="ARBA" id="ARBA00000365"/>
    </source>
</evidence>
<name>A0A9P6U5S2_9FUNG</name>
<evidence type="ECO:0000256" key="7">
    <source>
        <dbReference type="ARBA" id="ARBA00054985"/>
    </source>
</evidence>
<accession>A0A9P6U5S2</accession>
<evidence type="ECO:0000313" key="11">
    <source>
        <dbReference type="Proteomes" id="UP000807716"/>
    </source>
</evidence>
<dbReference type="InterPro" id="IPR011013">
    <property type="entry name" value="Gal_mutarotase_sf_dom"/>
</dbReference>
<dbReference type="GO" id="GO:0030246">
    <property type="term" value="F:carbohydrate binding"/>
    <property type="evidence" value="ECO:0007669"/>
    <property type="project" value="InterPro"/>
</dbReference>
<dbReference type="OrthoDB" id="10261055at2759"/>
<dbReference type="SMART" id="SM00872">
    <property type="entry name" value="Alpha-mann_mid"/>
    <property type="match status" value="1"/>
</dbReference>
<evidence type="ECO:0000256" key="8">
    <source>
        <dbReference type="ARBA" id="ARBA00071615"/>
    </source>
</evidence>
<dbReference type="EC" id="3.2.1.24" evidence="3"/>
<dbReference type="FunFam" id="1.20.1270.50:FF:000004">
    <property type="entry name" value="alpha-mannosidase 2C1 isoform X1"/>
    <property type="match status" value="1"/>
</dbReference>
<dbReference type="GO" id="GO:0009313">
    <property type="term" value="P:oligosaccharide catabolic process"/>
    <property type="evidence" value="ECO:0007669"/>
    <property type="project" value="TreeGrafter"/>
</dbReference>
<proteinExistence type="inferred from homology"/>
<dbReference type="EMBL" id="JAAAJB010000251">
    <property type="protein sequence ID" value="KAG0260359.1"/>
    <property type="molecule type" value="Genomic_DNA"/>
</dbReference>
<dbReference type="InterPro" id="IPR054723">
    <property type="entry name" value="Ams1-like_N"/>
</dbReference>
<dbReference type="GO" id="GO:0004559">
    <property type="term" value="F:alpha-mannosidase activity"/>
    <property type="evidence" value="ECO:0007669"/>
    <property type="project" value="UniProtKB-EC"/>
</dbReference>
<dbReference type="InterPro" id="IPR015341">
    <property type="entry name" value="Glyco_hydro_38_cen"/>
</dbReference>
<dbReference type="PANTHER" id="PTHR46017:SF1">
    <property type="entry name" value="ALPHA-MANNOSIDASE 2C1"/>
    <property type="match status" value="1"/>
</dbReference>
<dbReference type="Proteomes" id="UP000807716">
    <property type="component" value="Unassembled WGS sequence"/>
</dbReference>
<feature type="domain" description="Glycoside hydrolase family 38 central" evidence="9">
    <location>
        <begin position="527"/>
        <end position="606"/>
    </location>
</feature>
<dbReference type="Pfam" id="PF01074">
    <property type="entry name" value="Glyco_hydro_38N"/>
    <property type="match status" value="1"/>
</dbReference>
<evidence type="ECO:0000313" key="10">
    <source>
        <dbReference type="EMBL" id="KAG0260359.1"/>
    </source>
</evidence>
<dbReference type="InterPro" id="IPR041147">
    <property type="entry name" value="GH38_C"/>
</dbReference>
<dbReference type="Gene3D" id="2.60.40.2220">
    <property type="match status" value="1"/>
</dbReference>
<dbReference type="FunFam" id="3.20.110.10:FF:000002">
    <property type="entry name" value="alpha-mannosidase 2C1 isoform X1"/>
    <property type="match status" value="1"/>
</dbReference>
<dbReference type="AlphaFoldDB" id="A0A9P6U5S2"/>
<organism evidence="10 11">
    <name type="scientific">Actinomortierella ambigua</name>
    <dbReference type="NCBI Taxonomy" id="1343610"/>
    <lineage>
        <taxon>Eukaryota</taxon>
        <taxon>Fungi</taxon>
        <taxon>Fungi incertae sedis</taxon>
        <taxon>Mucoromycota</taxon>
        <taxon>Mortierellomycotina</taxon>
        <taxon>Mortierellomycetes</taxon>
        <taxon>Mortierellales</taxon>
        <taxon>Mortierellaceae</taxon>
        <taxon>Actinomortierella</taxon>
    </lineage>
</organism>
<dbReference type="InterPro" id="IPR011682">
    <property type="entry name" value="Glyco_hydro_38_C"/>
</dbReference>
<protein>
    <recommendedName>
        <fullName evidence="8">Alpha-mannosidase</fullName>
        <ecNumber evidence="3">3.2.1.24</ecNumber>
    </recommendedName>
</protein>
<dbReference type="Pfam" id="PF07748">
    <property type="entry name" value="Glyco_hydro_38C"/>
    <property type="match status" value="1"/>
</dbReference>